<reference evidence="1" key="1">
    <citation type="submission" date="2021-01" db="EMBL/GenBank/DDBJ databases">
        <title>Whole genome shotgun sequence of Sphaerimonospora thailandensis NBRC 107569.</title>
        <authorList>
            <person name="Komaki H."/>
            <person name="Tamura T."/>
        </authorList>
    </citation>
    <scope>NUCLEOTIDE SEQUENCE</scope>
    <source>
        <strain evidence="1">NBRC 107569</strain>
    </source>
</reference>
<keyword evidence="2" id="KW-1185">Reference proteome</keyword>
<evidence type="ECO:0000313" key="1">
    <source>
        <dbReference type="EMBL" id="GIH70092.1"/>
    </source>
</evidence>
<accession>A0A8J3R9Z7</accession>
<comment type="caution">
    <text evidence="1">The sequence shown here is derived from an EMBL/GenBank/DDBJ whole genome shotgun (WGS) entry which is preliminary data.</text>
</comment>
<name>A0A8J3R9Z7_9ACTN</name>
<gene>
    <name evidence="1" type="ORF">Mth01_23450</name>
</gene>
<evidence type="ECO:0008006" key="3">
    <source>
        <dbReference type="Google" id="ProtNLM"/>
    </source>
</evidence>
<evidence type="ECO:0000313" key="2">
    <source>
        <dbReference type="Proteomes" id="UP000610966"/>
    </source>
</evidence>
<dbReference type="EMBL" id="BOOG01000019">
    <property type="protein sequence ID" value="GIH70092.1"/>
    <property type="molecule type" value="Genomic_DNA"/>
</dbReference>
<protein>
    <recommendedName>
        <fullName evidence="3">IrrE N-terminal-like domain-containing protein</fullName>
    </recommendedName>
</protein>
<proteinExistence type="predicted"/>
<dbReference type="Proteomes" id="UP000610966">
    <property type="component" value="Unassembled WGS sequence"/>
</dbReference>
<sequence length="167" mass="18511">MVIDRTVWRKCQLIVDQLSIPAPFDPDRFISALAEQRGRVVELVPMPGTAMQCGVLVATDEIDYIFYATSTTRLHREHILLHEAGHLLCGHIGDAKLDFLPKLLVPHLSGDLVRRVLGRTDYSAAEEQEAELVASMIAQRARRRQAGSVAPEIADGLARVGSIFDTR</sequence>
<dbReference type="AlphaFoldDB" id="A0A8J3R9Z7"/>
<organism evidence="1 2">
    <name type="scientific">Sphaerimonospora thailandensis</name>
    <dbReference type="NCBI Taxonomy" id="795644"/>
    <lineage>
        <taxon>Bacteria</taxon>
        <taxon>Bacillati</taxon>
        <taxon>Actinomycetota</taxon>
        <taxon>Actinomycetes</taxon>
        <taxon>Streptosporangiales</taxon>
        <taxon>Streptosporangiaceae</taxon>
        <taxon>Sphaerimonospora</taxon>
    </lineage>
</organism>